<reference evidence="9" key="1">
    <citation type="submission" date="2021-01" db="EMBL/GenBank/DDBJ databases">
        <title>Whole genome shotgun sequence of Virgisporangium aurantiacum NBRC 16421.</title>
        <authorList>
            <person name="Komaki H."/>
            <person name="Tamura T."/>
        </authorList>
    </citation>
    <scope>NUCLEOTIDE SEQUENCE</scope>
    <source>
        <strain evidence="9">NBRC 16421</strain>
    </source>
</reference>
<dbReference type="Proteomes" id="UP000612585">
    <property type="component" value="Unassembled WGS sequence"/>
</dbReference>
<accession>A0A8J3ZE15</accession>
<dbReference type="InterPro" id="IPR012255">
    <property type="entry name" value="ETF_b"/>
</dbReference>
<dbReference type="Pfam" id="PF01012">
    <property type="entry name" value="ETF"/>
    <property type="match status" value="1"/>
</dbReference>
<comment type="cofactor">
    <cofactor evidence="1">
        <name>FAD</name>
        <dbReference type="ChEBI" id="CHEBI:57692"/>
    </cofactor>
</comment>
<gene>
    <name evidence="9" type="ORF">Vau01_097070</name>
</gene>
<dbReference type="InterPro" id="IPR014729">
    <property type="entry name" value="Rossmann-like_a/b/a_fold"/>
</dbReference>
<evidence type="ECO:0000256" key="6">
    <source>
        <dbReference type="ARBA" id="ARBA00025649"/>
    </source>
</evidence>
<proteinExistence type="inferred from homology"/>
<keyword evidence="5" id="KW-0249">Electron transport</keyword>
<sequence>MRIVVLVKQVPNVIDIGSVGGDRAVQRAGRRAGINDVDACAVGLALRLAPWRRDVRVTALTMGPAGAVESLRAALALGAGDGVHVLDGRLPGGDALATSRALAAALARIGFDLVVCGSAAAGSGMSAVPPMIAERLGVAGLCGADAVRVRVDRVETRRLDGAGVETFVADLPAVVSVTTRCGRPWYPRFTAIAAARHKPIRTWSLDDLGIDRGDDTSGAPAPGVDAGPSTPATAARVVCRQRGERSPAVVTEDPCTVAVRVADFLTERRFL</sequence>
<keyword evidence="10" id="KW-1185">Reference proteome</keyword>
<organism evidence="9 10">
    <name type="scientific">Virgisporangium aurantiacum</name>
    <dbReference type="NCBI Taxonomy" id="175570"/>
    <lineage>
        <taxon>Bacteria</taxon>
        <taxon>Bacillati</taxon>
        <taxon>Actinomycetota</taxon>
        <taxon>Actinomycetes</taxon>
        <taxon>Micromonosporales</taxon>
        <taxon>Micromonosporaceae</taxon>
        <taxon>Virgisporangium</taxon>
    </lineage>
</organism>
<evidence type="ECO:0000256" key="4">
    <source>
        <dbReference type="ARBA" id="ARBA00022448"/>
    </source>
</evidence>
<feature type="domain" description="Electron transfer flavoprotein alpha/beta-subunit N-terminal" evidence="8">
    <location>
        <begin position="22"/>
        <end position="212"/>
    </location>
</feature>
<evidence type="ECO:0000256" key="1">
    <source>
        <dbReference type="ARBA" id="ARBA00001974"/>
    </source>
</evidence>
<dbReference type="SMART" id="SM00893">
    <property type="entry name" value="ETF"/>
    <property type="match status" value="1"/>
</dbReference>
<dbReference type="AlphaFoldDB" id="A0A8J3ZE15"/>
<dbReference type="Gene3D" id="3.40.50.620">
    <property type="entry name" value="HUPs"/>
    <property type="match status" value="1"/>
</dbReference>
<evidence type="ECO:0000313" key="10">
    <source>
        <dbReference type="Proteomes" id="UP000612585"/>
    </source>
</evidence>
<dbReference type="RefSeq" id="WP_204007691.1">
    <property type="nucleotide sequence ID" value="NZ_BOPG01000076.1"/>
</dbReference>
<dbReference type="SUPFAM" id="SSF52402">
    <property type="entry name" value="Adenine nucleotide alpha hydrolases-like"/>
    <property type="match status" value="1"/>
</dbReference>
<dbReference type="EMBL" id="BOPG01000076">
    <property type="protein sequence ID" value="GIJ62191.1"/>
    <property type="molecule type" value="Genomic_DNA"/>
</dbReference>
<evidence type="ECO:0000256" key="2">
    <source>
        <dbReference type="ARBA" id="ARBA00007557"/>
    </source>
</evidence>
<comment type="similarity">
    <text evidence="2">Belongs to the ETF beta-subunit/FixA family.</text>
</comment>
<protein>
    <submittedName>
        <fullName evidence="9">Electron transfer flavoprotein subunit beta</fullName>
    </submittedName>
</protein>
<keyword evidence="4" id="KW-0813">Transport</keyword>
<dbReference type="GO" id="GO:0005829">
    <property type="term" value="C:cytosol"/>
    <property type="evidence" value="ECO:0007669"/>
    <property type="project" value="TreeGrafter"/>
</dbReference>
<evidence type="ECO:0000313" key="9">
    <source>
        <dbReference type="EMBL" id="GIJ62191.1"/>
    </source>
</evidence>
<comment type="subunit">
    <text evidence="3">Heterodimer of an alpha and a beta subunit.</text>
</comment>
<dbReference type="PANTHER" id="PTHR21294:SF8">
    <property type="entry name" value="ELECTRON TRANSFER FLAVOPROTEIN SUBUNIT BETA"/>
    <property type="match status" value="1"/>
</dbReference>
<dbReference type="PANTHER" id="PTHR21294">
    <property type="entry name" value="ELECTRON TRANSFER FLAVOPROTEIN BETA-SUBUNIT"/>
    <property type="match status" value="1"/>
</dbReference>
<evidence type="ECO:0000256" key="5">
    <source>
        <dbReference type="ARBA" id="ARBA00022982"/>
    </source>
</evidence>
<dbReference type="GO" id="GO:0009055">
    <property type="term" value="F:electron transfer activity"/>
    <property type="evidence" value="ECO:0007669"/>
    <property type="project" value="InterPro"/>
</dbReference>
<evidence type="ECO:0000256" key="7">
    <source>
        <dbReference type="SAM" id="MobiDB-lite"/>
    </source>
</evidence>
<evidence type="ECO:0000256" key="3">
    <source>
        <dbReference type="ARBA" id="ARBA00011355"/>
    </source>
</evidence>
<dbReference type="InterPro" id="IPR014730">
    <property type="entry name" value="ETF_a/b_N"/>
</dbReference>
<evidence type="ECO:0000259" key="8">
    <source>
        <dbReference type="SMART" id="SM00893"/>
    </source>
</evidence>
<comment type="caution">
    <text evidence="9">The sequence shown here is derived from an EMBL/GenBank/DDBJ whole genome shotgun (WGS) entry which is preliminary data.</text>
</comment>
<comment type="function">
    <text evidence="6">The electron transfer flavoprotein serves as a specific electron acceptor for other dehydrogenases. It transfers the electrons to the main respiratory chain via ETF-ubiquinone oxidoreductase (ETF dehydrogenase).</text>
</comment>
<name>A0A8J3ZE15_9ACTN</name>
<feature type="region of interest" description="Disordered" evidence="7">
    <location>
        <begin position="211"/>
        <end position="233"/>
    </location>
</feature>